<organism evidence="2 3">
    <name type="scientific">Steccherinum ochraceum</name>
    <dbReference type="NCBI Taxonomy" id="92696"/>
    <lineage>
        <taxon>Eukaryota</taxon>
        <taxon>Fungi</taxon>
        <taxon>Dikarya</taxon>
        <taxon>Basidiomycota</taxon>
        <taxon>Agaricomycotina</taxon>
        <taxon>Agaricomycetes</taxon>
        <taxon>Polyporales</taxon>
        <taxon>Steccherinaceae</taxon>
        <taxon>Steccherinum</taxon>
    </lineage>
</organism>
<evidence type="ECO:0000313" key="3">
    <source>
        <dbReference type="Proteomes" id="UP000292702"/>
    </source>
</evidence>
<evidence type="ECO:0000313" key="2">
    <source>
        <dbReference type="EMBL" id="TCD60754.1"/>
    </source>
</evidence>
<dbReference type="Proteomes" id="UP000292702">
    <property type="component" value="Unassembled WGS sequence"/>
</dbReference>
<accession>A0A4R0RE76</accession>
<feature type="signal peptide" evidence="1">
    <location>
        <begin position="1"/>
        <end position="17"/>
    </location>
</feature>
<reference evidence="2 3" key="1">
    <citation type="submission" date="2018-11" db="EMBL/GenBank/DDBJ databases">
        <title>Genome assembly of Steccherinum ochraceum LE-BIN_3174, the white-rot fungus of the Steccherinaceae family (The Residual Polyporoid clade, Polyporales, Basidiomycota).</title>
        <authorList>
            <person name="Fedorova T.V."/>
            <person name="Glazunova O.A."/>
            <person name="Landesman E.O."/>
            <person name="Moiseenko K.V."/>
            <person name="Psurtseva N.V."/>
            <person name="Savinova O.S."/>
            <person name="Shakhova N.V."/>
            <person name="Tyazhelova T.V."/>
            <person name="Vasina D.V."/>
        </authorList>
    </citation>
    <scope>NUCLEOTIDE SEQUENCE [LARGE SCALE GENOMIC DNA]</scope>
    <source>
        <strain evidence="2 3">LE-BIN_3174</strain>
    </source>
</reference>
<name>A0A4R0RE76_9APHY</name>
<sequence>MMKSFFALAALAASAYAQTVTIAAPAAGATVTAGQSFVVDVAKPNTISGSEDVSVVIGLGSPAITTGLGRILFAGPYTPTGHPDAPLGTIEFYQNITVTVPTNVAPGEASLRVAHFVLVGADLSPTIDSHNVTINVVGGSA</sequence>
<protein>
    <submittedName>
        <fullName evidence="2">Uncharacterized protein</fullName>
    </submittedName>
</protein>
<dbReference type="OrthoDB" id="2841294at2759"/>
<keyword evidence="1" id="KW-0732">Signal</keyword>
<dbReference type="AlphaFoldDB" id="A0A4R0RE76"/>
<dbReference type="Pfam" id="PF19271">
    <property type="entry name" value="Nis1"/>
    <property type="match status" value="1"/>
</dbReference>
<comment type="caution">
    <text evidence="2">The sequence shown here is derived from an EMBL/GenBank/DDBJ whole genome shotgun (WGS) entry which is preliminary data.</text>
</comment>
<feature type="chain" id="PRO_5020958157" evidence="1">
    <location>
        <begin position="18"/>
        <end position="141"/>
    </location>
</feature>
<dbReference type="InterPro" id="IPR045469">
    <property type="entry name" value="Nis1"/>
</dbReference>
<keyword evidence="3" id="KW-1185">Reference proteome</keyword>
<evidence type="ECO:0000256" key="1">
    <source>
        <dbReference type="SAM" id="SignalP"/>
    </source>
</evidence>
<proteinExistence type="predicted"/>
<gene>
    <name evidence="2" type="ORF">EIP91_009547</name>
</gene>
<dbReference type="EMBL" id="RWJN01000549">
    <property type="protein sequence ID" value="TCD60754.1"/>
    <property type="molecule type" value="Genomic_DNA"/>
</dbReference>